<evidence type="ECO:0000256" key="5">
    <source>
        <dbReference type="ARBA" id="ARBA00022840"/>
    </source>
</evidence>
<keyword evidence="4" id="KW-0418">Kinase</keyword>
<evidence type="ECO:0000313" key="9">
    <source>
        <dbReference type="Proteomes" id="UP001470230"/>
    </source>
</evidence>
<dbReference type="InterPro" id="IPR008266">
    <property type="entry name" value="Tyr_kinase_AS"/>
</dbReference>
<dbReference type="Gene3D" id="1.10.510.10">
    <property type="entry name" value="Transferase(Phosphotransferase) domain 1"/>
    <property type="match status" value="1"/>
</dbReference>
<dbReference type="Pfam" id="PF00069">
    <property type="entry name" value="Pkinase"/>
    <property type="match status" value="1"/>
</dbReference>
<evidence type="ECO:0000259" key="7">
    <source>
        <dbReference type="PROSITE" id="PS50011"/>
    </source>
</evidence>
<evidence type="ECO:0000256" key="1">
    <source>
        <dbReference type="ARBA" id="ARBA00022527"/>
    </source>
</evidence>
<reference evidence="8 9" key="1">
    <citation type="submission" date="2024-04" db="EMBL/GenBank/DDBJ databases">
        <title>Tritrichomonas musculus Genome.</title>
        <authorList>
            <person name="Alves-Ferreira E."/>
            <person name="Grigg M."/>
            <person name="Lorenzi H."/>
            <person name="Galac M."/>
        </authorList>
    </citation>
    <scope>NUCLEOTIDE SEQUENCE [LARGE SCALE GENOMIC DNA]</scope>
    <source>
        <strain evidence="8 9">EAF2021</strain>
    </source>
</reference>
<evidence type="ECO:0000256" key="6">
    <source>
        <dbReference type="PROSITE-ProRule" id="PRU10141"/>
    </source>
</evidence>
<keyword evidence="5 6" id="KW-0067">ATP-binding</keyword>
<evidence type="ECO:0000256" key="3">
    <source>
        <dbReference type="ARBA" id="ARBA00022741"/>
    </source>
</evidence>
<dbReference type="CDD" id="cd00180">
    <property type="entry name" value="PKc"/>
    <property type="match status" value="1"/>
</dbReference>
<dbReference type="PROSITE" id="PS00109">
    <property type="entry name" value="PROTEIN_KINASE_TYR"/>
    <property type="match status" value="1"/>
</dbReference>
<organism evidence="8 9">
    <name type="scientific">Tritrichomonas musculus</name>
    <dbReference type="NCBI Taxonomy" id="1915356"/>
    <lineage>
        <taxon>Eukaryota</taxon>
        <taxon>Metamonada</taxon>
        <taxon>Parabasalia</taxon>
        <taxon>Tritrichomonadida</taxon>
        <taxon>Tritrichomonadidae</taxon>
        <taxon>Tritrichomonas</taxon>
    </lineage>
</organism>
<sequence length="379" mass="45881">MQQAIHDFQNLLKKEKIDMPNEHLKDILFKFDFIFYPDILQTEKKVKQYENNSKIIIIDEYMENDIKYYVLCFDYKLIFLPQEDKTGDLVLPSIFTQFEDNDKYFITSLDPQAETDTENRNFFIEIINFSKEFMISNINMQHFWRIVVNCLSGFLIKKGYQNSRNRHDKYLKEKFIEFEEKRSNFLNKSYIKIRNLGQGSGGIVELIYHIFKEEVLALKIPFYERQHLIERERRNYLSIRHPFIVQYIGYIEFANNQKYLLLEYVEGETLDKYDLSNLDYQEKSIIILELLLSIHYLHSRKYIYRDLRLSNIMINQNKDAILIDFDHVRKENDETEDEMQTINFIDQVVAPEENKTYKSDVYSLVLNHVWKMIQLKDQI</sequence>
<dbReference type="InterPro" id="IPR011009">
    <property type="entry name" value="Kinase-like_dom_sf"/>
</dbReference>
<dbReference type="PANTHER" id="PTHR24353:SF37">
    <property type="entry name" value="CAMP-DEPENDENT PROTEIN KINASE CATALYTIC SUBUNIT PRKX"/>
    <property type="match status" value="1"/>
</dbReference>
<keyword evidence="3 6" id="KW-0547">Nucleotide-binding</keyword>
<comment type="caution">
    <text evidence="8">The sequence shown here is derived from an EMBL/GenBank/DDBJ whole genome shotgun (WGS) entry which is preliminary data.</text>
</comment>
<dbReference type="Proteomes" id="UP001470230">
    <property type="component" value="Unassembled WGS sequence"/>
</dbReference>
<dbReference type="PANTHER" id="PTHR24353">
    <property type="entry name" value="CYCLIC NUCLEOTIDE-DEPENDENT PROTEIN KINASE"/>
    <property type="match status" value="1"/>
</dbReference>
<evidence type="ECO:0000313" key="8">
    <source>
        <dbReference type="EMBL" id="KAK8839290.1"/>
    </source>
</evidence>
<accession>A0ABR2GZF4</accession>
<dbReference type="PROSITE" id="PS00107">
    <property type="entry name" value="PROTEIN_KINASE_ATP"/>
    <property type="match status" value="1"/>
</dbReference>
<dbReference type="PROSITE" id="PS50011">
    <property type="entry name" value="PROTEIN_KINASE_DOM"/>
    <property type="match status" value="1"/>
</dbReference>
<keyword evidence="9" id="KW-1185">Reference proteome</keyword>
<keyword evidence="1" id="KW-0723">Serine/threonine-protein kinase</keyword>
<name>A0ABR2GZF4_9EUKA</name>
<keyword evidence="2" id="KW-0808">Transferase</keyword>
<dbReference type="EMBL" id="JAPFFF010000052">
    <property type="protein sequence ID" value="KAK8839290.1"/>
    <property type="molecule type" value="Genomic_DNA"/>
</dbReference>
<evidence type="ECO:0000256" key="4">
    <source>
        <dbReference type="ARBA" id="ARBA00022777"/>
    </source>
</evidence>
<evidence type="ECO:0000256" key="2">
    <source>
        <dbReference type="ARBA" id="ARBA00022679"/>
    </source>
</evidence>
<dbReference type="InterPro" id="IPR017441">
    <property type="entry name" value="Protein_kinase_ATP_BS"/>
</dbReference>
<feature type="binding site" evidence="6">
    <location>
        <position position="219"/>
    </location>
    <ligand>
        <name>ATP</name>
        <dbReference type="ChEBI" id="CHEBI:30616"/>
    </ligand>
</feature>
<feature type="domain" description="Protein kinase" evidence="7">
    <location>
        <begin position="190"/>
        <end position="379"/>
    </location>
</feature>
<dbReference type="SUPFAM" id="SSF56112">
    <property type="entry name" value="Protein kinase-like (PK-like)"/>
    <property type="match status" value="1"/>
</dbReference>
<protein>
    <recommendedName>
        <fullName evidence="7">Protein kinase domain-containing protein</fullName>
    </recommendedName>
</protein>
<proteinExistence type="predicted"/>
<gene>
    <name evidence="8" type="ORF">M9Y10_032222</name>
</gene>
<dbReference type="InterPro" id="IPR000719">
    <property type="entry name" value="Prot_kinase_dom"/>
</dbReference>